<evidence type="ECO:0000256" key="4">
    <source>
        <dbReference type="ARBA" id="ARBA00022485"/>
    </source>
</evidence>
<dbReference type="EMBL" id="JBEVYD010000004">
    <property type="protein sequence ID" value="KAL3233877.1"/>
    <property type="molecule type" value="Genomic_DNA"/>
</dbReference>
<evidence type="ECO:0000259" key="7">
    <source>
        <dbReference type="Pfam" id="PF02906"/>
    </source>
</evidence>
<keyword evidence="4" id="KW-0408">Iron</keyword>
<name>A0ABR4NYH5_9SACH</name>
<reference evidence="8 9" key="1">
    <citation type="submission" date="2024-05" db="EMBL/GenBank/DDBJ databases">
        <title>Long read based assembly of the Candida bracarensis genome reveals expanded adhesin content.</title>
        <authorList>
            <person name="Marcet-Houben M."/>
            <person name="Ksiezopolska E."/>
            <person name="Gabaldon T."/>
        </authorList>
    </citation>
    <scope>NUCLEOTIDE SEQUENCE [LARGE SCALE GENOMIC DNA]</scope>
    <source>
        <strain evidence="8 9">CBM6</strain>
    </source>
</reference>
<evidence type="ECO:0000256" key="3">
    <source>
        <dbReference type="ARBA" id="ARBA00017073"/>
    </source>
</evidence>
<dbReference type="InterPro" id="IPR050340">
    <property type="entry name" value="Cytosolic_Fe-S_CAF"/>
</dbReference>
<dbReference type="PANTHER" id="PTHR11615">
    <property type="entry name" value="NITRATE, FORMATE, IRON DEHYDROGENASE"/>
    <property type="match status" value="1"/>
</dbReference>
<dbReference type="SUPFAM" id="SSF53920">
    <property type="entry name" value="Fe-only hydrogenase"/>
    <property type="match status" value="1"/>
</dbReference>
<evidence type="ECO:0000256" key="6">
    <source>
        <dbReference type="ARBA" id="ARBA00031269"/>
    </source>
</evidence>
<evidence type="ECO:0000256" key="1">
    <source>
        <dbReference type="ARBA" id="ARBA00006596"/>
    </source>
</evidence>
<keyword evidence="4" id="KW-0479">Metal-binding</keyword>
<sequence>MSALLSESDLNDFISPSLACIKPTEVKKETAYVTEDGEYQVGVEPAELDKVSISLSDCLACSGCITSSEEIMLQKQSHTVFLDAWRLEEDRAKTEVRKKLVVSMSPQCRVSLGKYYGIHVDQVDYCMLRIFKEVFHTTYFVGTELGRVMSIRRTVEKLQEKKADGSLGGGPALSSICPGFVVYAEKTKPEIVPLLLNVKSSQQITGVMLQETLGRDTAYYHLVIMPCFDKKLEASRPDSDGEVDCVITPKEVVTMFTELDIPFHDYLRDFDVDVLAALRREMSPPGWHPQLHWSVNLDGSSGGYAYQYVLAQQQRAERDPAVRGTTEIRRLPGKNNDIVEYRLVQSDTSGSKKLASACELSGFRNIQNMCRALSPDKKKTALARKRGVTALRKRGRETPRTTHAEMAEPYTSDYIEVNACPGGSINGGGLLGSSINDDTNTSAKRRTQMVQEMNHKYFAELPLIEPLDCAIPMPQLVSTDDKRLQYEFHPVTRDQEKDLVTVGNTW</sequence>
<dbReference type="Gene3D" id="3.40.950.10">
    <property type="entry name" value="Fe-only Hydrogenase (Larger Subunit), Chain L, domain 3"/>
    <property type="match status" value="1"/>
</dbReference>
<protein>
    <recommendedName>
        <fullName evidence="2">Cytosolic Fe-S cluster assembly factor NAR1</fullName>
    </recommendedName>
    <alternativeName>
        <fullName evidence="3">Cytosolic Fe-S cluster assembly factor nar1</fullName>
    </alternativeName>
    <alternativeName>
        <fullName evidence="6">Nuclear architecture-related protein 1</fullName>
    </alternativeName>
</protein>
<gene>
    <name evidence="8" type="ORF">RNJ44_03917</name>
</gene>
<comment type="caution">
    <text evidence="8">The sequence shown here is derived from an EMBL/GenBank/DDBJ whole genome shotgun (WGS) entry which is preliminary data.</text>
</comment>
<dbReference type="Pfam" id="PF02906">
    <property type="entry name" value="Fe_hyd_lg_C"/>
    <property type="match status" value="1"/>
</dbReference>
<comment type="similarity">
    <text evidence="1">Belongs to the NARF family.</text>
</comment>
<evidence type="ECO:0000313" key="9">
    <source>
        <dbReference type="Proteomes" id="UP001623330"/>
    </source>
</evidence>
<keyword evidence="5" id="KW-0411">Iron-sulfur</keyword>
<accession>A0ABR4NYH5</accession>
<dbReference type="Proteomes" id="UP001623330">
    <property type="component" value="Unassembled WGS sequence"/>
</dbReference>
<evidence type="ECO:0000313" key="8">
    <source>
        <dbReference type="EMBL" id="KAL3233877.1"/>
    </source>
</evidence>
<feature type="domain" description="Iron hydrogenase large subunit C-terminal" evidence="7">
    <location>
        <begin position="98"/>
        <end position="428"/>
    </location>
</feature>
<dbReference type="InterPro" id="IPR004108">
    <property type="entry name" value="Fe_hydrogenase_lsu_C"/>
</dbReference>
<evidence type="ECO:0000256" key="2">
    <source>
        <dbReference type="ARBA" id="ARBA00015854"/>
    </source>
</evidence>
<evidence type="ECO:0000256" key="5">
    <source>
        <dbReference type="ARBA" id="ARBA00023014"/>
    </source>
</evidence>
<proteinExistence type="inferred from homology"/>
<organism evidence="8 9">
    <name type="scientific">Nakaseomyces bracarensis</name>
    <dbReference type="NCBI Taxonomy" id="273131"/>
    <lineage>
        <taxon>Eukaryota</taxon>
        <taxon>Fungi</taxon>
        <taxon>Dikarya</taxon>
        <taxon>Ascomycota</taxon>
        <taxon>Saccharomycotina</taxon>
        <taxon>Saccharomycetes</taxon>
        <taxon>Saccharomycetales</taxon>
        <taxon>Saccharomycetaceae</taxon>
        <taxon>Nakaseomyces</taxon>
    </lineage>
</organism>
<dbReference type="InterPro" id="IPR009016">
    <property type="entry name" value="Fe_hydrogenase"/>
</dbReference>
<keyword evidence="9" id="KW-1185">Reference proteome</keyword>
<keyword evidence="4" id="KW-0004">4Fe-4S</keyword>